<organism evidence="1 2">
    <name type="scientific">Pristionchus pacificus</name>
    <name type="common">Parasitic nematode worm</name>
    <dbReference type="NCBI Taxonomy" id="54126"/>
    <lineage>
        <taxon>Eukaryota</taxon>
        <taxon>Metazoa</taxon>
        <taxon>Ecdysozoa</taxon>
        <taxon>Nematoda</taxon>
        <taxon>Chromadorea</taxon>
        <taxon>Rhabditida</taxon>
        <taxon>Rhabditina</taxon>
        <taxon>Diplogasteromorpha</taxon>
        <taxon>Diplogasteroidea</taxon>
        <taxon>Neodiplogasteridae</taxon>
        <taxon>Pristionchus</taxon>
    </lineage>
</organism>
<dbReference type="Proteomes" id="UP000005239">
    <property type="component" value="Unassembled WGS sequence"/>
</dbReference>
<reference evidence="2" key="1">
    <citation type="journal article" date="2008" name="Nat. Genet.">
        <title>The Pristionchus pacificus genome provides a unique perspective on nematode lifestyle and parasitism.</title>
        <authorList>
            <person name="Dieterich C."/>
            <person name="Clifton S.W."/>
            <person name="Schuster L.N."/>
            <person name="Chinwalla A."/>
            <person name="Delehaunty K."/>
            <person name="Dinkelacker I."/>
            <person name="Fulton L."/>
            <person name="Fulton R."/>
            <person name="Godfrey J."/>
            <person name="Minx P."/>
            <person name="Mitreva M."/>
            <person name="Roeseler W."/>
            <person name="Tian H."/>
            <person name="Witte H."/>
            <person name="Yang S.P."/>
            <person name="Wilson R.K."/>
            <person name="Sommer R.J."/>
        </authorList>
    </citation>
    <scope>NUCLEOTIDE SEQUENCE [LARGE SCALE GENOMIC DNA]</scope>
    <source>
        <strain evidence="2">PS312</strain>
    </source>
</reference>
<dbReference type="EnsemblMetazoa" id="PPA44646.1">
    <property type="protein sequence ID" value="PPA44646.1"/>
    <property type="gene ID" value="WBGene00283015"/>
</dbReference>
<keyword evidence="2" id="KW-1185">Reference proteome</keyword>
<name>A0A2A6CSI1_PRIPA</name>
<proteinExistence type="predicted"/>
<sequence length="63" mass="7030">MDGKMDGGRMNSRVGREEEGTFRIDPEGKIVVAGEKIVKKNGRVISHQKAVYQFEKNTVPSHS</sequence>
<accession>A0A8R1UZI5</accession>
<protein>
    <submittedName>
        <fullName evidence="1">Uncharacterized protein</fullName>
    </submittedName>
</protein>
<reference evidence="1" key="2">
    <citation type="submission" date="2022-06" db="UniProtKB">
        <authorList>
            <consortium name="EnsemblMetazoa"/>
        </authorList>
    </citation>
    <scope>IDENTIFICATION</scope>
    <source>
        <strain evidence="1">PS312</strain>
    </source>
</reference>
<gene>
    <name evidence="1" type="primary">WBGene00283015</name>
</gene>
<accession>A0A2A6CSI1</accession>
<dbReference type="AlphaFoldDB" id="A0A2A6CSI1"/>
<evidence type="ECO:0000313" key="1">
    <source>
        <dbReference type="EnsemblMetazoa" id="PPA44646.1"/>
    </source>
</evidence>
<evidence type="ECO:0000313" key="2">
    <source>
        <dbReference type="Proteomes" id="UP000005239"/>
    </source>
</evidence>